<evidence type="ECO:0000313" key="4">
    <source>
        <dbReference type="Proteomes" id="UP000807769"/>
    </source>
</evidence>
<feature type="domain" description="Core" evidence="2">
    <location>
        <begin position="7"/>
        <end position="100"/>
    </location>
</feature>
<dbReference type="EMBL" id="JABBWG010000009">
    <property type="protein sequence ID" value="KAG1819839.1"/>
    <property type="molecule type" value="Genomic_DNA"/>
</dbReference>
<dbReference type="GeneID" id="64632216"/>
<dbReference type="AlphaFoldDB" id="A0A9P7EFM1"/>
<dbReference type="InterPro" id="IPR035903">
    <property type="entry name" value="HesB-like_dom_sf"/>
</dbReference>
<dbReference type="GO" id="GO:0051539">
    <property type="term" value="F:4 iron, 4 sulfur cluster binding"/>
    <property type="evidence" value="ECO:0007669"/>
    <property type="project" value="TreeGrafter"/>
</dbReference>
<dbReference type="InterPro" id="IPR016092">
    <property type="entry name" value="ATAP"/>
</dbReference>
<evidence type="ECO:0000259" key="2">
    <source>
        <dbReference type="Pfam" id="PF01521"/>
    </source>
</evidence>
<gene>
    <name evidence="3" type="ORF">BJ212DRAFT_1446155</name>
</gene>
<reference evidence="3" key="1">
    <citation type="journal article" date="2020" name="New Phytol.">
        <title>Comparative genomics reveals dynamic genome evolution in host specialist ectomycorrhizal fungi.</title>
        <authorList>
            <person name="Lofgren L.A."/>
            <person name="Nguyen N.H."/>
            <person name="Vilgalys R."/>
            <person name="Ruytinx J."/>
            <person name="Liao H.L."/>
            <person name="Branco S."/>
            <person name="Kuo A."/>
            <person name="LaButti K."/>
            <person name="Lipzen A."/>
            <person name="Andreopoulos W."/>
            <person name="Pangilinan J."/>
            <person name="Riley R."/>
            <person name="Hundley H."/>
            <person name="Na H."/>
            <person name="Barry K."/>
            <person name="Grigoriev I.V."/>
            <person name="Stajich J.E."/>
            <person name="Kennedy P.G."/>
        </authorList>
    </citation>
    <scope>NUCLEOTIDE SEQUENCE</scope>
    <source>
        <strain evidence="3">MN1</strain>
    </source>
</reference>
<sequence>MEPKQLKSIATREHRPNAGLRVAVESGGCHGYQYTMELASERHAEDYHFTHPAITPSNIYIDAVSLGLLNGSTIDFATELIGSSFRIAANPQAKGGCGCGISWEMKD</sequence>
<comment type="caution">
    <text evidence="3">The sequence shown here is derived from an EMBL/GenBank/DDBJ whole genome shotgun (WGS) entry which is preliminary data.</text>
</comment>
<keyword evidence="4" id="KW-1185">Reference proteome</keyword>
<dbReference type="InterPro" id="IPR000361">
    <property type="entry name" value="ATAP_core_dom"/>
</dbReference>
<comment type="similarity">
    <text evidence="1">Belongs to the HesB/IscA family.</text>
</comment>
<dbReference type="GO" id="GO:0005739">
    <property type="term" value="C:mitochondrion"/>
    <property type="evidence" value="ECO:0007669"/>
    <property type="project" value="TreeGrafter"/>
</dbReference>
<dbReference type="NCBIfam" id="TIGR00049">
    <property type="entry name" value="iron-sulfur cluster assembly accessory protein"/>
    <property type="match status" value="1"/>
</dbReference>
<name>A0A9P7EFM1_9AGAM</name>
<dbReference type="SUPFAM" id="SSF89360">
    <property type="entry name" value="HesB-like domain"/>
    <property type="match status" value="1"/>
</dbReference>
<dbReference type="Gene3D" id="2.60.300.12">
    <property type="entry name" value="HesB-like domain"/>
    <property type="match status" value="1"/>
</dbReference>
<dbReference type="PANTHER" id="PTHR43011:SF1">
    <property type="entry name" value="IRON-SULFUR CLUSTER ASSEMBLY 2 HOMOLOG, MITOCHONDRIAL"/>
    <property type="match status" value="1"/>
</dbReference>
<dbReference type="GO" id="GO:0051537">
    <property type="term" value="F:2 iron, 2 sulfur cluster binding"/>
    <property type="evidence" value="ECO:0007669"/>
    <property type="project" value="TreeGrafter"/>
</dbReference>
<evidence type="ECO:0000313" key="3">
    <source>
        <dbReference type="EMBL" id="KAG1819839.1"/>
    </source>
</evidence>
<protein>
    <recommendedName>
        <fullName evidence="2">Core domain-containing protein</fullName>
    </recommendedName>
</protein>
<accession>A0A9P7EFM1</accession>
<organism evidence="3 4">
    <name type="scientific">Suillus subaureus</name>
    <dbReference type="NCBI Taxonomy" id="48587"/>
    <lineage>
        <taxon>Eukaryota</taxon>
        <taxon>Fungi</taxon>
        <taxon>Dikarya</taxon>
        <taxon>Basidiomycota</taxon>
        <taxon>Agaricomycotina</taxon>
        <taxon>Agaricomycetes</taxon>
        <taxon>Agaricomycetidae</taxon>
        <taxon>Boletales</taxon>
        <taxon>Suillineae</taxon>
        <taxon>Suillaceae</taxon>
        <taxon>Suillus</taxon>
    </lineage>
</organism>
<dbReference type="GO" id="GO:0016226">
    <property type="term" value="P:iron-sulfur cluster assembly"/>
    <property type="evidence" value="ECO:0007669"/>
    <property type="project" value="InterPro"/>
</dbReference>
<proteinExistence type="inferred from homology"/>
<evidence type="ECO:0000256" key="1">
    <source>
        <dbReference type="ARBA" id="ARBA00006718"/>
    </source>
</evidence>
<dbReference type="PANTHER" id="PTHR43011">
    <property type="entry name" value="IRON-SULFUR CLUSTER ASSEMBLY 2 HOMOLOG, MITOCHONDRIAL"/>
    <property type="match status" value="1"/>
</dbReference>
<dbReference type="Proteomes" id="UP000807769">
    <property type="component" value="Unassembled WGS sequence"/>
</dbReference>
<dbReference type="GO" id="GO:0005506">
    <property type="term" value="F:iron ion binding"/>
    <property type="evidence" value="ECO:0007669"/>
    <property type="project" value="TreeGrafter"/>
</dbReference>
<dbReference type="Pfam" id="PF01521">
    <property type="entry name" value="Fe-S_biosyn"/>
    <property type="match status" value="1"/>
</dbReference>
<dbReference type="OrthoDB" id="1938621at2759"/>
<dbReference type="RefSeq" id="XP_041195374.1">
    <property type="nucleotide sequence ID" value="XM_041338200.1"/>
</dbReference>